<comment type="similarity">
    <text evidence="1 2">Belongs to the peptidase S10 family.</text>
</comment>
<evidence type="ECO:0000313" key="4">
    <source>
        <dbReference type="Proteomes" id="UP000604825"/>
    </source>
</evidence>
<dbReference type="InterPro" id="IPR001563">
    <property type="entry name" value="Peptidase_S10"/>
</dbReference>
<dbReference type="AlphaFoldDB" id="A0A811QQU5"/>
<dbReference type="Proteomes" id="UP000604825">
    <property type="component" value="Unassembled WGS sequence"/>
</dbReference>
<sequence>MATKVAPMVLCLFLFLSTAGASSAPNSSSPVWTGTPDGSMRWGYAVPRPELRGKAGGVRSTDRCRAGGSSVGRGNFLEIGPLYITMQPRPCTWLHVSDLIFVDAPVGVGFSYADEPSLLVKTDKQAVSDLLGVIQELIRRLPSLQSRPLYLVGESYGGKFAAMLGVVLERAIRDGTMKLTLGGVVIGDGWISPADNALSYGDLLHTVLRLNDNAVSRVNKMGLTVEQQMAAGQFAAAQKTWTDQLDLIDSQSDGVNIFNFLLDIGMNPVLSSSLLMASQSALSNNTDDIINRVFKPFLRIIPKKVLWEEATLQVYEELKNDFMKPAVREVDELLALGVSVTVYNGQYDVIVPAIGTEAWVKKLEWNGLNHFLSLPRHPLHYCNSIPEHCSQQIRAYVRAYEKFTFYWILGAGHMVPVDQPYPALRMIANITQSPGNIDDVTCY</sequence>
<keyword evidence="2" id="KW-0378">Hydrolase</keyword>
<accession>A0A811QQU5</accession>
<dbReference type="InterPro" id="IPR018202">
    <property type="entry name" value="Ser_caboxypep_ser_AS"/>
</dbReference>
<feature type="chain" id="PRO_5033111830" description="Carboxypeptidase" evidence="2">
    <location>
        <begin position="24"/>
        <end position="443"/>
    </location>
</feature>
<evidence type="ECO:0000256" key="2">
    <source>
        <dbReference type="RuleBase" id="RU361156"/>
    </source>
</evidence>
<dbReference type="Gene3D" id="3.40.50.1820">
    <property type="entry name" value="alpha/beta hydrolase"/>
    <property type="match status" value="1"/>
</dbReference>
<dbReference type="PANTHER" id="PTHR11802:SF314">
    <property type="entry name" value="CARBOXYPEPTIDASE"/>
    <property type="match status" value="1"/>
</dbReference>
<name>A0A811QQU5_9POAL</name>
<keyword evidence="4" id="KW-1185">Reference proteome</keyword>
<proteinExistence type="inferred from homology"/>
<keyword evidence="2" id="KW-0121">Carboxypeptidase</keyword>
<keyword evidence="2" id="KW-0732">Signal</keyword>
<dbReference type="PRINTS" id="PR00724">
    <property type="entry name" value="CRBOXYPTASEC"/>
</dbReference>
<feature type="signal peptide" evidence="2">
    <location>
        <begin position="1"/>
        <end position="23"/>
    </location>
</feature>
<dbReference type="OrthoDB" id="664755at2759"/>
<dbReference type="GO" id="GO:0004185">
    <property type="term" value="F:serine-type carboxypeptidase activity"/>
    <property type="evidence" value="ECO:0007669"/>
    <property type="project" value="UniProtKB-UniRule"/>
</dbReference>
<dbReference type="SUPFAM" id="SSF53474">
    <property type="entry name" value="alpha/beta-Hydrolases"/>
    <property type="match status" value="1"/>
</dbReference>
<reference evidence="3" key="1">
    <citation type="submission" date="2020-10" db="EMBL/GenBank/DDBJ databases">
        <authorList>
            <person name="Han B."/>
            <person name="Lu T."/>
            <person name="Zhao Q."/>
            <person name="Huang X."/>
            <person name="Zhao Y."/>
        </authorList>
    </citation>
    <scope>NUCLEOTIDE SEQUENCE</scope>
</reference>
<gene>
    <name evidence="3" type="ORF">NCGR_LOCUS44868</name>
</gene>
<organism evidence="3 4">
    <name type="scientific">Miscanthus lutarioriparius</name>
    <dbReference type="NCBI Taxonomy" id="422564"/>
    <lineage>
        <taxon>Eukaryota</taxon>
        <taxon>Viridiplantae</taxon>
        <taxon>Streptophyta</taxon>
        <taxon>Embryophyta</taxon>
        <taxon>Tracheophyta</taxon>
        <taxon>Spermatophyta</taxon>
        <taxon>Magnoliopsida</taxon>
        <taxon>Liliopsida</taxon>
        <taxon>Poales</taxon>
        <taxon>Poaceae</taxon>
        <taxon>PACMAD clade</taxon>
        <taxon>Panicoideae</taxon>
        <taxon>Andropogonodae</taxon>
        <taxon>Andropogoneae</taxon>
        <taxon>Saccharinae</taxon>
        <taxon>Miscanthus</taxon>
    </lineage>
</organism>
<dbReference type="EC" id="3.4.16.-" evidence="2"/>
<comment type="caution">
    <text evidence="3">The sequence shown here is derived from an EMBL/GenBank/DDBJ whole genome shotgun (WGS) entry which is preliminary data.</text>
</comment>
<keyword evidence="2" id="KW-0645">Protease</keyword>
<evidence type="ECO:0000256" key="1">
    <source>
        <dbReference type="ARBA" id="ARBA00009431"/>
    </source>
</evidence>
<protein>
    <recommendedName>
        <fullName evidence="2">Carboxypeptidase</fullName>
        <ecNumber evidence="2">3.4.16.-</ecNumber>
    </recommendedName>
</protein>
<dbReference type="PROSITE" id="PS00131">
    <property type="entry name" value="CARBOXYPEPT_SER_SER"/>
    <property type="match status" value="1"/>
</dbReference>
<dbReference type="PANTHER" id="PTHR11802">
    <property type="entry name" value="SERINE PROTEASE FAMILY S10 SERINE CARBOXYPEPTIDASE"/>
    <property type="match status" value="1"/>
</dbReference>
<dbReference type="Pfam" id="PF00450">
    <property type="entry name" value="Peptidase_S10"/>
    <property type="match status" value="1"/>
</dbReference>
<dbReference type="InterPro" id="IPR029058">
    <property type="entry name" value="AB_hydrolase_fold"/>
</dbReference>
<dbReference type="GO" id="GO:0006508">
    <property type="term" value="P:proteolysis"/>
    <property type="evidence" value="ECO:0007669"/>
    <property type="project" value="UniProtKB-KW"/>
</dbReference>
<evidence type="ECO:0000313" key="3">
    <source>
        <dbReference type="EMBL" id="CAD6261447.1"/>
    </source>
</evidence>
<dbReference type="EMBL" id="CAJGYO010000011">
    <property type="protein sequence ID" value="CAD6261447.1"/>
    <property type="molecule type" value="Genomic_DNA"/>
</dbReference>